<dbReference type="GO" id="GO:0072659">
    <property type="term" value="P:protein localization to plasma membrane"/>
    <property type="evidence" value="ECO:0000318"/>
    <property type="project" value="GO_Central"/>
</dbReference>
<organism>
    <name type="scientific">Ixodes scapularis</name>
    <name type="common">Black-legged tick</name>
    <name type="synonym">Deer tick</name>
    <dbReference type="NCBI Taxonomy" id="6945"/>
    <lineage>
        <taxon>Eukaryota</taxon>
        <taxon>Metazoa</taxon>
        <taxon>Ecdysozoa</taxon>
        <taxon>Arthropoda</taxon>
        <taxon>Chelicerata</taxon>
        <taxon>Arachnida</taxon>
        <taxon>Acari</taxon>
        <taxon>Parasitiformes</taxon>
        <taxon>Ixodida</taxon>
        <taxon>Ixodoidea</taxon>
        <taxon>Ixodidae</taxon>
        <taxon>Ixodinae</taxon>
        <taxon>Ixodes</taxon>
    </lineage>
</organism>
<reference evidence="3" key="2">
    <citation type="submission" date="2020-05" db="UniProtKB">
        <authorList>
            <consortium name="EnsemblMetazoa"/>
        </authorList>
    </citation>
    <scope>IDENTIFICATION</scope>
    <source>
        <strain evidence="3">wikel</strain>
    </source>
</reference>
<dbReference type="EMBL" id="ABJB010920819">
    <property type="status" value="NOT_ANNOTATED_CDS"/>
    <property type="molecule type" value="Genomic_DNA"/>
</dbReference>
<dbReference type="PANTHER" id="PTHR16830:SF12">
    <property type="entry name" value="PDZ DOMAIN-CONTAINING PROTEIN"/>
    <property type="match status" value="1"/>
</dbReference>
<dbReference type="GO" id="GO:0005886">
    <property type="term" value="C:plasma membrane"/>
    <property type="evidence" value="ECO:0000318"/>
    <property type="project" value="GO_Central"/>
</dbReference>
<feature type="compositionally biased region" description="Acidic residues" evidence="1">
    <location>
        <begin position="406"/>
        <end position="416"/>
    </location>
</feature>
<name>B7Q9D2_IXOSC</name>
<feature type="region of interest" description="Disordered" evidence="1">
    <location>
        <begin position="19"/>
        <end position="476"/>
    </location>
</feature>
<dbReference type="OrthoDB" id="5986624at2759"/>
<evidence type="ECO:0000256" key="1">
    <source>
        <dbReference type="SAM" id="MobiDB-lite"/>
    </source>
</evidence>
<dbReference type="EMBL" id="ABJB010093013">
    <property type="status" value="NOT_ANNOTATED_CDS"/>
    <property type="molecule type" value="Genomic_DNA"/>
</dbReference>
<dbReference type="PANTHER" id="PTHR16830">
    <property type="entry name" value="SH2 CONTAINING ADAPTOR PRAM-1 RELATED"/>
    <property type="match status" value="1"/>
</dbReference>
<dbReference type="InterPro" id="IPR043443">
    <property type="entry name" value="FYB1/2-like"/>
</dbReference>
<dbReference type="FunFam" id="2.30.30.40:FF:000307">
    <property type="entry name" value="Predicted protein"/>
    <property type="match status" value="1"/>
</dbReference>
<sequence length="561" mass="61240">MASDQSPHANVQVLRNLFNDKDILPMRMLRSGDLHPSLTKEPAGTETSPPPPSGVRIPRPTLAPKPSRPALPTVSIRVQQPTSVRNDGTDNSPSSTRERADRRSPKPDAVHAPSPPPPATPKKSPDVAKPRLLPVVSLCRKKDGQGTADERLCKKDSSPKENYCPKGGYLSRREYISDAGYASRKGPPSNSDSRLDKSSVSNEDSLSRGSLDLPEASDSGSVRSSSGSGRRSDGGERESTWRRRSLPPPTGLPAPPKPPRTDAMRLPPGLTPPPQDARLGDLAQRERPPVPARAVPTKPPPQPPSLPPPRATPPRPPVGGPEEEDLYGDTEVPRQPSSPIPEYTEDEELGRGSEEELYADTDRDEAPVLPPARSARPIAPPPTSYPPTTGSTSPAEELYQDSTLGQEEEMYEEMPMDQEKRHSSTASDKGDRSAKKEGKSKDKKDRESEKLRKKFGLEGGEEPLDTGRARRSSRGGRLDLALRGGEAVLILRMDRNPPGKWLVKNDRGDVGYVELTNIEVDAESIKFVMTSRKALSPNYDKEPSDSPLIDDEEEAIYEETY</sequence>
<dbReference type="VEuPathDB" id="VectorBase:ISCP_005581"/>
<accession>B7Q9D2</accession>
<feature type="compositionally biased region" description="Basic and acidic residues" evidence="1">
    <location>
        <begin position="417"/>
        <end position="450"/>
    </location>
</feature>
<dbReference type="EMBL" id="ABJB010706216">
    <property type="status" value="NOT_ANNOTATED_CDS"/>
    <property type="molecule type" value="Genomic_DNA"/>
</dbReference>
<dbReference type="EMBL" id="ABJB010181909">
    <property type="status" value="NOT_ANNOTATED_CDS"/>
    <property type="molecule type" value="Genomic_DNA"/>
</dbReference>
<evidence type="ECO:0000313" key="3">
    <source>
        <dbReference type="EnsemblMetazoa" id="ISCW021462-PA"/>
    </source>
</evidence>
<protein>
    <submittedName>
        <fullName evidence="2 3">Fyn-binding protein, putative</fullName>
    </submittedName>
</protein>
<dbReference type="VEuPathDB" id="VectorBase:ISCW021462"/>
<feature type="compositionally biased region" description="Basic and acidic residues" evidence="1">
    <location>
        <begin position="230"/>
        <end position="241"/>
    </location>
</feature>
<feature type="compositionally biased region" description="Basic and acidic residues" evidence="1">
    <location>
        <begin position="349"/>
        <end position="366"/>
    </location>
</feature>
<dbReference type="EMBL" id="ABJB010860720">
    <property type="status" value="NOT_ANNOTATED_CDS"/>
    <property type="molecule type" value="Genomic_DNA"/>
</dbReference>
<dbReference type="GO" id="GO:0050852">
    <property type="term" value="P:T cell receptor signaling pathway"/>
    <property type="evidence" value="ECO:0000318"/>
    <property type="project" value="GO_Central"/>
</dbReference>
<feature type="compositionally biased region" description="Acidic residues" evidence="1">
    <location>
        <begin position="548"/>
        <end position="561"/>
    </location>
</feature>
<dbReference type="EMBL" id="ABJB010695523">
    <property type="status" value="NOT_ANNOTATED_CDS"/>
    <property type="molecule type" value="Genomic_DNA"/>
</dbReference>
<feature type="region of interest" description="Disordered" evidence="1">
    <location>
        <begin position="536"/>
        <end position="561"/>
    </location>
</feature>
<feature type="compositionally biased region" description="Pro residues" evidence="1">
    <location>
        <begin position="297"/>
        <end position="319"/>
    </location>
</feature>
<dbReference type="GO" id="GO:0007229">
    <property type="term" value="P:integrin-mediated signaling pathway"/>
    <property type="evidence" value="ECO:0000318"/>
    <property type="project" value="GO_Central"/>
</dbReference>
<dbReference type="Proteomes" id="UP000001555">
    <property type="component" value="Unassembled WGS sequence"/>
</dbReference>
<dbReference type="EMBL" id="DS888185">
    <property type="protein sequence ID" value="EEC15454.1"/>
    <property type="molecule type" value="Genomic_DNA"/>
</dbReference>
<dbReference type="EMBL" id="ABJB010261115">
    <property type="status" value="NOT_ANNOTATED_CDS"/>
    <property type="molecule type" value="Genomic_DNA"/>
</dbReference>
<evidence type="ECO:0000313" key="2">
    <source>
        <dbReference type="EMBL" id="EEC15454.1"/>
    </source>
</evidence>
<gene>
    <name evidence="2" type="ORF">IscW_ISCW021462</name>
</gene>
<dbReference type="VEuPathDB" id="VectorBase:ISCI021462"/>
<dbReference type="EnsemblMetazoa" id="ISCW021462-RA">
    <property type="protein sequence ID" value="ISCW021462-PA"/>
    <property type="gene ID" value="ISCW021462"/>
</dbReference>
<feature type="compositionally biased region" description="Low complexity" evidence="1">
    <location>
        <begin position="217"/>
        <end position="229"/>
    </location>
</feature>
<feature type="compositionally biased region" description="Polar residues" evidence="1">
    <location>
        <begin position="188"/>
        <end position="208"/>
    </location>
</feature>
<proteinExistence type="predicted"/>
<feature type="compositionally biased region" description="Basic and acidic residues" evidence="1">
    <location>
        <begin position="96"/>
        <end position="109"/>
    </location>
</feature>
<reference evidence="2 4" key="1">
    <citation type="submission" date="2008-03" db="EMBL/GenBank/DDBJ databases">
        <title>Annotation of Ixodes scapularis.</title>
        <authorList>
            <consortium name="Ixodes scapularis Genome Project Consortium"/>
            <person name="Caler E."/>
            <person name="Hannick L.I."/>
            <person name="Bidwell S."/>
            <person name="Joardar V."/>
            <person name="Thiagarajan M."/>
            <person name="Amedeo P."/>
            <person name="Galinsky K.J."/>
            <person name="Schobel S."/>
            <person name="Inman J."/>
            <person name="Hostetler J."/>
            <person name="Miller J."/>
            <person name="Hammond M."/>
            <person name="Megy K."/>
            <person name="Lawson D."/>
            <person name="Kodira C."/>
            <person name="Sutton G."/>
            <person name="Meyer J."/>
            <person name="Hill C.A."/>
            <person name="Birren B."/>
            <person name="Nene V."/>
            <person name="Collins F."/>
            <person name="Alarcon-Chaidez F."/>
            <person name="Wikel S."/>
            <person name="Strausberg R."/>
        </authorList>
    </citation>
    <scope>NUCLEOTIDE SEQUENCE [LARGE SCALE GENOMIC DNA]</scope>
    <source>
        <strain evidence="4">Wikel</strain>
        <strain evidence="2">Wikel colony</strain>
    </source>
</reference>
<dbReference type="Gene3D" id="2.30.30.40">
    <property type="entry name" value="SH3 Domains"/>
    <property type="match status" value="1"/>
</dbReference>
<evidence type="ECO:0000313" key="4">
    <source>
        <dbReference type="Proteomes" id="UP000001555"/>
    </source>
</evidence>
<dbReference type="HOGENOM" id="CLU_485989_0_0_1"/>
<dbReference type="InParanoid" id="B7Q9D2"/>
<keyword evidence="4" id="KW-1185">Reference proteome</keyword>
<dbReference type="AlphaFoldDB" id="B7Q9D2"/>
<dbReference type="PaxDb" id="6945-B7Q9D2"/>
<feature type="compositionally biased region" description="Basic and acidic residues" evidence="1">
    <location>
        <begin position="140"/>
        <end position="159"/>
    </location>
</feature>
<feature type="compositionally biased region" description="Polar residues" evidence="1">
    <location>
        <begin position="76"/>
        <end position="95"/>
    </location>
</feature>
<feature type="compositionally biased region" description="Pro residues" evidence="1">
    <location>
        <begin position="246"/>
        <end position="258"/>
    </location>
</feature>